<reference evidence="1" key="1">
    <citation type="submission" date="2018-11" db="EMBL/GenBank/DDBJ databases">
        <title>The sequence and de novo assembly of Larimichthys crocea genome using PacBio and Hi-C technologies.</title>
        <authorList>
            <person name="Xu P."/>
            <person name="Chen B."/>
            <person name="Zhou Z."/>
            <person name="Ke Q."/>
            <person name="Wu Y."/>
            <person name="Bai H."/>
            <person name="Pu F."/>
        </authorList>
    </citation>
    <scope>NUCLEOTIDE SEQUENCE</scope>
    <source>
        <tissue evidence="1">Muscle</tissue>
    </source>
</reference>
<organism evidence="1 2">
    <name type="scientific">Larimichthys crocea</name>
    <name type="common">Large yellow croaker</name>
    <name type="synonym">Pseudosciaena crocea</name>
    <dbReference type="NCBI Taxonomy" id="215358"/>
    <lineage>
        <taxon>Eukaryota</taxon>
        <taxon>Metazoa</taxon>
        <taxon>Chordata</taxon>
        <taxon>Craniata</taxon>
        <taxon>Vertebrata</taxon>
        <taxon>Euteleostomi</taxon>
        <taxon>Actinopterygii</taxon>
        <taxon>Neopterygii</taxon>
        <taxon>Teleostei</taxon>
        <taxon>Neoteleostei</taxon>
        <taxon>Acanthomorphata</taxon>
        <taxon>Eupercaria</taxon>
        <taxon>Sciaenidae</taxon>
        <taxon>Larimichthys</taxon>
    </lineage>
</organism>
<dbReference type="EMBL" id="CM011694">
    <property type="protein sequence ID" value="TMS04250.1"/>
    <property type="molecule type" value="Genomic_DNA"/>
</dbReference>
<keyword evidence="2" id="KW-1185">Reference proteome</keyword>
<protein>
    <submittedName>
        <fullName evidence="1">Uncharacterized protein</fullName>
    </submittedName>
</protein>
<dbReference type="Proteomes" id="UP000793456">
    <property type="component" value="Chromosome XXI"/>
</dbReference>
<evidence type="ECO:0000313" key="2">
    <source>
        <dbReference type="Proteomes" id="UP000793456"/>
    </source>
</evidence>
<name>A0ACD3QAQ9_LARCR</name>
<evidence type="ECO:0000313" key="1">
    <source>
        <dbReference type="EMBL" id="TMS04250.1"/>
    </source>
</evidence>
<proteinExistence type="predicted"/>
<accession>A0ACD3QAQ9</accession>
<gene>
    <name evidence="1" type="ORF">E3U43_009407</name>
</gene>
<sequence length="252" mass="29169">MGSWKSHVRAKLQQRDQTEKVPYVGVFTSLSQLEERFEIRKQILDDVQSKSIERSGVDVGKNTRLLQLQLRESEHLAEKLSQTISDLTTVLYLKEAELQYWQSRVSHCRQEALTLAKGRNTLKATISELEFTAECQSKELAALRAEQKGLKQTLAQAWTEKEELLQRWMEEKREEAVRLNKYNAAQERWQHWAKQLKRHRHRDMAKEDIPIVTSSWSGTTETSPSVIQRINNTAVIQQGHSDHNHDSAAAKV</sequence>
<comment type="caution">
    <text evidence="1">The sequence shown here is derived from an EMBL/GenBank/DDBJ whole genome shotgun (WGS) entry which is preliminary data.</text>
</comment>